<evidence type="ECO:0000256" key="1">
    <source>
        <dbReference type="ARBA" id="ARBA00006049"/>
    </source>
</evidence>
<feature type="domain" description="EF-hand" evidence="5">
    <location>
        <begin position="231"/>
        <end position="266"/>
    </location>
</feature>
<dbReference type="PROSITE" id="PS00018">
    <property type="entry name" value="EF_HAND_1"/>
    <property type="match status" value="5"/>
</dbReference>
<dbReference type="SUPFAM" id="SSF47473">
    <property type="entry name" value="EF-hand"/>
    <property type="match status" value="2"/>
</dbReference>
<dbReference type="Pfam" id="PF13499">
    <property type="entry name" value="EF-hand_7"/>
    <property type="match status" value="2"/>
</dbReference>
<dbReference type="InterPro" id="IPR002048">
    <property type="entry name" value="EF_hand_dom"/>
</dbReference>
<dbReference type="EMBL" id="CAJOBP010000453">
    <property type="protein sequence ID" value="CAF4180478.1"/>
    <property type="molecule type" value="Genomic_DNA"/>
</dbReference>
<name>A0A820ARJ5_9BILA</name>
<dbReference type="Proteomes" id="UP000663873">
    <property type="component" value="Unassembled WGS sequence"/>
</dbReference>
<dbReference type="PANTHER" id="PTHR23055">
    <property type="entry name" value="CALCIUM BINDING PROTEINS"/>
    <property type="match status" value="1"/>
</dbReference>
<feature type="domain" description="EF-hand" evidence="5">
    <location>
        <begin position="147"/>
        <end position="182"/>
    </location>
</feature>
<protein>
    <recommendedName>
        <fullName evidence="5">EF-hand domain-containing protein</fullName>
    </recommendedName>
</protein>
<dbReference type="Gene3D" id="1.10.238.10">
    <property type="entry name" value="EF-hand"/>
    <property type="match status" value="2"/>
</dbReference>
<comment type="similarity">
    <text evidence="1">Belongs to the recoverin family.</text>
</comment>
<evidence type="ECO:0000256" key="3">
    <source>
        <dbReference type="ARBA" id="ARBA00022737"/>
    </source>
</evidence>
<comment type="caution">
    <text evidence="6">The sequence shown here is derived from an EMBL/GenBank/DDBJ whole genome shotgun (WGS) entry which is preliminary data.</text>
</comment>
<dbReference type="Pfam" id="PF13202">
    <property type="entry name" value="EF-hand_5"/>
    <property type="match status" value="1"/>
</dbReference>
<evidence type="ECO:0000256" key="4">
    <source>
        <dbReference type="ARBA" id="ARBA00022837"/>
    </source>
</evidence>
<sequence>MGNKQPNTSSTELTDKQIALLKSNTNYSEEEIRQWHAGFIRDCPNGKLDKKKFVDIYRQFYPRGKPDKYCKYAFTTFDTNHDGLVDFSEFLLAITATSQGDLDDRLTIAFEMFDISNDGQIDLKELTTLLTAMYDLVGESDRTGDRDPKKRAANIIAKLDISGDKKLSKAEFIAGCKNDAVIQFALLKANTDYSDQEIREWHAGFIRDCPNGRLDKKKFIEVYKQFYPTGKPETFCKYAFDAFDANHDGSINFEEFLLAISATSSHDLDERLAVAFDMYDISNDGNIDNGELSKMISAMYDLVGETDRKGENDPKKRAAQIIGQIDAEGDKKISKADFIAGCKNDPHIRKLLAPNV</sequence>
<keyword evidence="7" id="KW-1185">Reference proteome</keyword>
<feature type="domain" description="EF-hand" evidence="5">
    <location>
        <begin position="267"/>
        <end position="302"/>
    </location>
</feature>
<evidence type="ECO:0000313" key="7">
    <source>
        <dbReference type="Proteomes" id="UP000663873"/>
    </source>
</evidence>
<evidence type="ECO:0000259" key="5">
    <source>
        <dbReference type="PROSITE" id="PS50222"/>
    </source>
</evidence>
<dbReference type="InterPro" id="IPR018247">
    <property type="entry name" value="EF_Hand_1_Ca_BS"/>
</dbReference>
<dbReference type="SMART" id="SM00054">
    <property type="entry name" value="EFh"/>
    <property type="match status" value="6"/>
</dbReference>
<dbReference type="GO" id="GO:0005509">
    <property type="term" value="F:calcium ion binding"/>
    <property type="evidence" value="ECO:0007669"/>
    <property type="project" value="InterPro"/>
</dbReference>
<gene>
    <name evidence="6" type="ORF">UJA718_LOCUS5278</name>
</gene>
<keyword evidence="4" id="KW-0106">Calcium</keyword>
<dbReference type="InterPro" id="IPR028846">
    <property type="entry name" value="Recoverin"/>
</dbReference>
<dbReference type="CDD" id="cd00051">
    <property type="entry name" value="EFh"/>
    <property type="match status" value="4"/>
</dbReference>
<dbReference type="Pfam" id="PF00036">
    <property type="entry name" value="EF-hand_1"/>
    <property type="match status" value="1"/>
</dbReference>
<dbReference type="FunFam" id="1.10.238.10:FF:000009">
    <property type="entry name" value="Visinin-like protein 1"/>
    <property type="match status" value="2"/>
</dbReference>
<feature type="domain" description="EF-hand" evidence="5">
    <location>
        <begin position="101"/>
        <end position="136"/>
    </location>
</feature>
<feature type="domain" description="EF-hand" evidence="5">
    <location>
        <begin position="65"/>
        <end position="100"/>
    </location>
</feature>
<evidence type="ECO:0000313" key="6">
    <source>
        <dbReference type="EMBL" id="CAF4180478.1"/>
    </source>
</evidence>
<organism evidence="6 7">
    <name type="scientific">Rotaria socialis</name>
    <dbReference type="NCBI Taxonomy" id="392032"/>
    <lineage>
        <taxon>Eukaryota</taxon>
        <taxon>Metazoa</taxon>
        <taxon>Spiralia</taxon>
        <taxon>Gnathifera</taxon>
        <taxon>Rotifera</taxon>
        <taxon>Eurotatoria</taxon>
        <taxon>Bdelloidea</taxon>
        <taxon>Philodinida</taxon>
        <taxon>Philodinidae</taxon>
        <taxon>Rotaria</taxon>
    </lineage>
</organism>
<keyword evidence="2" id="KW-0479">Metal-binding</keyword>
<evidence type="ECO:0000256" key="2">
    <source>
        <dbReference type="ARBA" id="ARBA00022723"/>
    </source>
</evidence>
<dbReference type="PANTHER" id="PTHR23055:SF69">
    <property type="entry name" value="NEURONAL CALCIUM SENSOR 2"/>
    <property type="match status" value="1"/>
</dbReference>
<proteinExistence type="inferred from homology"/>
<dbReference type="InterPro" id="IPR011992">
    <property type="entry name" value="EF-hand-dom_pair"/>
</dbReference>
<keyword evidence="3" id="KW-0677">Repeat</keyword>
<reference evidence="6" key="1">
    <citation type="submission" date="2021-02" db="EMBL/GenBank/DDBJ databases">
        <authorList>
            <person name="Nowell W R."/>
        </authorList>
    </citation>
    <scope>NUCLEOTIDE SEQUENCE</scope>
</reference>
<dbReference type="PROSITE" id="PS50222">
    <property type="entry name" value="EF_HAND_2"/>
    <property type="match status" value="5"/>
</dbReference>
<dbReference type="AlphaFoldDB" id="A0A820ARJ5"/>
<dbReference type="PRINTS" id="PR00450">
    <property type="entry name" value="RECOVERIN"/>
</dbReference>
<accession>A0A820ARJ5</accession>